<evidence type="ECO:0000313" key="3">
    <source>
        <dbReference type="Proteomes" id="UP001140094"/>
    </source>
</evidence>
<dbReference type="AlphaFoldDB" id="A0A9W8HM97"/>
<comment type="caution">
    <text evidence="2">The sequence shown here is derived from an EMBL/GenBank/DDBJ whole genome shotgun (WGS) entry which is preliminary data.</text>
</comment>
<feature type="region of interest" description="Disordered" evidence="1">
    <location>
        <begin position="1"/>
        <end position="20"/>
    </location>
</feature>
<accession>A0A9W8HM97</accession>
<feature type="region of interest" description="Disordered" evidence="1">
    <location>
        <begin position="34"/>
        <end position="71"/>
    </location>
</feature>
<name>A0A9W8HM97_9FUNG</name>
<protein>
    <submittedName>
        <fullName evidence="2">Uncharacterized protein</fullName>
    </submittedName>
</protein>
<reference evidence="2" key="1">
    <citation type="submission" date="2022-07" db="EMBL/GenBank/DDBJ databases">
        <title>Phylogenomic reconstructions and comparative analyses of Kickxellomycotina fungi.</title>
        <authorList>
            <person name="Reynolds N.K."/>
            <person name="Stajich J.E."/>
            <person name="Barry K."/>
            <person name="Grigoriev I.V."/>
            <person name="Crous P."/>
            <person name="Smith M.E."/>
        </authorList>
    </citation>
    <scope>NUCLEOTIDE SEQUENCE</scope>
    <source>
        <strain evidence="2">NRRL 1565</strain>
    </source>
</reference>
<feature type="region of interest" description="Disordered" evidence="1">
    <location>
        <begin position="101"/>
        <end position="160"/>
    </location>
</feature>
<dbReference type="Proteomes" id="UP001140094">
    <property type="component" value="Unassembled WGS sequence"/>
</dbReference>
<keyword evidence="3" id="KW-1185">Reference proteome</keyword>
<gene>
    <name evidence="2" type="ORF">H4R20_007207</name>
</gene>
<sequence>RGQAVWARSMTGGGHPEEAGWRGAQWMQEPAEEAVGARNAGAEGRTGSSGTCDTGGHWTASRPASPGGDHAAADAAVRAACPVPEAESSKGAARHCTALRGAGAAAGAGRMDGVRRKSGMSRAGRGGAGWRAGGSRQRPRGKRRSNQPIQCREEGEGQAP</sequence>
<proteinExistence type="predicted"/>
<feature type="non-terminal residue" evidence="2">
    <location>
        <position position="1"/>
    </location>
</feature>
<evidence type="ECO:0000256" key="1">
    <source>
        <dbReference type="SAM" id="MobiDB-lite"/>
    </source>
</evidence>
<dbReference type="EMBL" id="JANBUO010003848">
    <property type="protein sequence ID" value="KAJ2789282.1"/>
    <property type="molecule type" value="Genomic_DNA"/>
</dbReference>
<feature type="compositionally biased region" description="Basic and acidic residues" evidence="1">
    <location>
        <begin position="151"/>
        <end position="160"/>
    </location>
</feature>
<organism evidence="2 3">
    <name type="scientific">Coemansia guatemalensis</name>
    <dbReference type="NCBI Taxonomy" id="2761395"/>
    <lineage>
        <taxon>Eukaryota</taxon>
        <taxon>Fungi</taxon>
        <taxon>Fungi incertae sedis</taxon>
        <taxon>Zoopagomycota</taxon>
        <taxon>Kickxellomycotina</taxon>
        <taxon>Kickxellomycetes</taxon>
        <taxon>Kickxellales</taxon>
        <taxon>Kickxellaceae</taxon>
        <taxon>Coemansia</taxon>
    </lineage>
</organism>
<evidence type="ECO:0000313" key="2">
    <source>
        <dbReference type="EMBL" id="KAJ2789282.1"/>
    </source>
</evidence>